<dbReference type="PANTHER" id="PTHR47260:SF1">
    <property type="entry name" value="UPF0644 PROTEIN PB2B4.06"/>
    <property type="match status" value="1"/>
</dbReference>
<gene>
    <name evidence="2" type="ORF">R9X50_00145100</name>
</gene>
<evidence type="ECO:0000313" key="3">
    <source>
        <dbReference type="Proteomes" id="UP001303373"/>
    </source>
</evidence>
<dbReference type="InterPro" id="IPR052061">
    <property type="entry name" value="PTE-AB_protein"/>
</dbReference>
<keyword evidence="3" id="KW-1185">Reference proteome</keyword>
<reference evidence="2 3" key="1">
    <citation type="submission" date="2023-11" db="EMBL/GenBank/DDBJ databases">
        <title>An acidophilic fungus is an integral part of prey digestion in a carnivorous sundew plant.</title>
        <authorList>
            <person name="Tsai I.J."/>
        </authorList>
    </citation>
    <scope>NUCLEOTIDE SEQUENCE [LARGE SCALE GENOMIC DNA]</scope>
    <source>
        <strain evidence="2">169a</strain>
    </source>
</reference>
<dbReference type="SUPFAM" id="SSF54637">
    <property type="entry name" value="Thioesterase/thiol ester dehydrase-isomerase"/>
    <property type="match status" value="1"/>
</dbReference>
<dbReference type="AlphaFoldDB" id="A0AAQ3LZI4"/>
<dbReference type="Proteomes" id="UP001303373">
    <property type="component" value="Chromosome 2"/>
</dbReference>
<organism evidence="2 3">
    <name type="scientific">Acrodontium crateriforme</name>
    <dbReference type="NCBI Taxonomy" id="150365"/>
    <lineage>
        <taxon>Eukaryota</taxon>
        <taxon>Fungi</taxon>
        <taxon>Dikarya</taxon>
        <taxon>Ascomycota</taxon>
        <taxon>Pezizomycotina</taxon>
        <taxon>Dothideomycetes</taxon>
        <taxon>Dothideomycetidae</taxon>
        <taxon>Mycosphaerellales</taxon>
        <taxon>Teratosphaeriaceae</taxon>
        <taxon>Acrodontium</taxon>
    </lineage>
</organism>
<feature type="region of interest" description="Disordered" evidence="1">
    <location>
        <begin position="219"/>
        <end position="238"/>
    </location>
</feature>
<dbReference type="Gene3D" id="3.10.129.10">
    <property type="entry name" value="Hotdog Thioesterase"/>
    <property type="match status" value="1"/>
</dbReference>
<dbReference type="InterPro" id="IPR029069">
    <property type="entry name" value="HotDog_dom_sf"/>
</dbReference>
<accession>A0AAQ3LZI4</accession>
<name>A0AAQ3LZI4_9PEZI</name>
<evidence type="ECO:0000313" key="2">
    <source>
        <dbReference type="EMBL" id="WPG98658.1"/>
    </source>
</evidence>
<dbReference type="PANTHER" id="PTHR47260">
    <property type="entry name" value="UPF0644 PROTEIN PB2B4.06"/>
    <property type="match status" value="1"/>
</dbReference>
<protein>
    <submittedName>
        <fullName evidence="2">Uncharacterized protein</fullName>
    </submittedName>
</protein>
<sequence length="346" mass="37939">MSAIRACSPRVIRPRLSIRYQVLRRFESTASPSPAQSYRNLPPPPPPSFAKRNRWPIIWSGLALSLGLATGNFFNDLVAPQDLPAPGSPEDQQLLANLNAKLDDEFKVKVYRGKCLGVTKQLKGEAGGWVEIVPAPIEDQRIADDGLIDHMQGGKYLGVERIFWDRDEQRLIAIVWLGGALSGWPGVTHGGVLATVLTEKFALAAALAEGKNHSFSKAAIPQRMPGTGSHAKAYAPMSSPEEPAHLSLTYKKPAKTNNFYVIRVSPHYSEEGDDSDKLAPHKLRGGSEYEAILETLDAKTCILAKARFAPSSTAQKVEAKVIGGAQKGYSEFKEWMWPSRQKNSQI</sequence>
<proteinExistence type="predicted"/>
<evidence type="ECO:0000256" key="1">
    <source>
        <dbReference type="SAM" id="MobiDB-lite"/>
    </source>
</evidence>
<dbReference type="EMBL" id="CP138581">
    <property type="protein sequence ID" value="WPG98658.1"/>
    <property type="molecule type" value="Genomic_DNA"/>
</dbReference>